<dbReference type="EMBL" id="JAHLOQ010000005">
    <property type="protein sequence ID" value="MBU5335407.1"/>
    <property type="molecule type" value="Genomic_DNA"/>
</dbReference>
<evidence type="ECO:0000256" key="1">
    <source>
        <dbReference type="SAM" id="MobiDB-lite"/>
    </source>
</evidence>
<accession>A0ABS6DU99</accession>
<feature type="compositionally biased region" description="Polar residues" evidence="1">
    <location>
        <begin position="46"/>
        <end position="59"/>
    </location>
</feature>
<name>A0ABS6DU99_9FIRM</name>
<keyword evidence="2" id="KW-1133">Transmembrane helix</keyword>
<evidence type="ECO:0000256" key="2">
    <source>
        <dbReference type="SAM" id="Phobius"/>
    </source>
</evidence>
<comment type="caution">
    <text evidence="3">The sequence shown here is derived from an EMBL/GenBank/DDBJ whole genome shotgun (WGS) entry which is preliminary data.</text>
</comment>
<reference evidence="3 4" key="1">
    <citation type="submission" date="2021-06" db="EMBL/GenBank/DDBJ databases">
        <authorList>
            <person name="Sun Q."/>
            <person name="Li D."/>
        </authorList>
    </citation>
    <scope>NUCLEOTIDE SEQUENCE [LARGE SCALE GENOMIC DNA]</scope>
    <source>
        <strain evidence="3 4">N19</strain>
    </source>
</reference>
<protein>
    <recommendedName>
        <fullName evidence="5">Secreted protein</fullName>
    </recommendedName>
</protein>
<evidence type="ECO:0000313" key="4">
    <source>
        <dbReference type="Proteomes" id="UP001196301"/>
    </source>
</evidence>
<proteinExistence type="predicted"/>
<keyword evidence="2" id="KW-0472">Membrane</keyword>
<keyword evidence="4" id="KW-1185">Reference proteome</keyword>
<feature type="transmembrane region" description="Helical" evidence="2">
    <location>
        <begin position="12"/>
        <end position="31"/>
    </location>
</feature>
<gene>
    <name evidence="3" type="ORF">KQI20_03050</name>
</gene>
<feature type="compositionally biased region" description="Low complexity" evidence="1">
    <location>
        <begin position="93"/>
        <end position="128"/>
    </location>
</feature>
<evidence type="ECO:0000313" key="3">
    <source>
        <dbReference type="EMBL" id="MBU5335407.1"/>
    </source>
</evidence>
<keyword evidence="2" id="KW-0812">Transmembrane</keyword>
<dbReference type="RefSeq" id="WP_216568524.1">
    <property type="nucleotide sequence ID" value="NZ_JAHLOQ010000005.1"/>
</dbReference>
<sequence>MSNKKQRGKYKIASLILGAFVILTIIGVVFIKKDILHIPSNTLTENSTKDVATNSSEKNASQKDETTLESKNSITKNKSHKSHNTHDKHNSDNNDTTTDNNSNTQNNTNQNNTNSNNQNSNNSNIQNNKPAATITENQALQLAKQKWQSAYANADDDIPITPSYKYHGICYHDTDCFCRYTDKPAYLFSVVHIYDNNDQGTHPDYICVYTDGSLVEIY</sequence>
<dbReference type="Proteomes" id="UP001196301">
    <property type="component" value="Unassembled WGS sequence"/>
</dbReference>
<evidence type="ECO:0008006" key="5">
    <source>
        <dbReference type="Google" id="ProtNLM"/>
    </source>
</evidence>
<organism evidence="3 4">
    <name type="scientific">Intestinibacter bartlettii</name>
    <dbReference type="NCBI Taxonomy" id="261299"/>
    <lineage>
        <taxon>Bacteria</taxon>
        <taxon>Bacillati</taxon>
        <taxon>Bacillota</taxon>
        <taxon>Clostridia</taxon>
        <taxon>Peptostreptococcales</taxon>
        <taxon>Peptostreptococcaceae</taxon>
        <taxon>Intestinibacter</taxon>
    </lineage>
</organism>
<feature type="region of interest" description="Disordered" evidence="1">
    <location>
        <begin position="46"/>
        <end position="128"/>
    </location>
</feature>